<evidence type="ECO:0000256" key="4">
    <source>
        <dbReference type="ARBA" id="ARBA00023136"/>
    </source>
</evidence>
<feature type="compositionally biased region" description="Basic residues" evidence="6">
    <location>
        <begin position="166"/>
        <end position="180"/>
    </location>
</feature>
<proteinExistence type="predicted"/>
<feature type="transmembrane region" description="Helical" evidence="7">
    <location>
        <begin position="356"/>
        <end position="380"/>
    </location>
</feature>
<feature type="transmembrane region" description="Helical" evidence="7">
    <location>
        <begin position="392"/>
        <end position="412"/>
    </location>
</feature>
<feature type="transmembrane region" description="Helical" evidence="7">
    <location>
        <begin position="329"/>
        <end position="350"/>
    </location>
</feature>
<dbReference type="InterPro" id="IPR006634">
    <property type="entry name" value="TLC-dom"/>
</dbReference>
<evidence type="ECO:0000256" key="6">
    <source>
        <dbReference type="SAM" id="MobiDB-lite"/>
    </source>
</evidence>
<protein>
    <recommendedName>
        <fullName evidence="8">TLC domain-containing protein</fullName>
    </recommendedName>
</protein>
<comment type="subcellular location">
    <subcellularLocation>
        <location evidence="1">Membrane</location>
        <topology evidence="1">Multi-pass membrane protein</topology>
    </subcellularLocation>
</comment>
<dbReference type="InterPro" id="IPR050846">
    <property type="entry name" value="TLCD"/>
</dbReference>
<keyword evidence="3 7" id="KW-1133">Transmembrane helix</keyword>
<dbReference type="PROSITE" id="PS50922">
    <property type="entry name" value="TLC"/>
    <property type="match status" value="1"/>
</dbReference>
<dbReference type="GO" id="GO:0016020">
    <property type="term" value="C:membrane"/>
    <property type="evidence" value="ECO:0007669"/>
    <property type="project" value="UniProtKB-SubCell"/>
</dbReference>
<keyword evidence="4 5" id="KW-0472">Membrane</keyword>
<dbReference type="OMA" id="QVTPRGH"/>
<feature type="compositionally biased region" description="Basic and acidic residues" evidence="6">
    <location>
        <begin position="146"/>
        <end position="162"/>
    </location>
</feature>
<dbReference type="Proteomes" id="UP000007754">
    <property type="component" value="Chromosome 16"/>
</dbReference>
<evidence type="ECO:0000256" key="1">
    <source>
        <dbReference type="ARBA" id="ARBA00004141"/>
    </source>
</evidence>
<evidence type="ECO:0000256" key="3">
    <source>
        <dbReference type="ARBA" id="ARBA00022989"/>
    </source>
</evidence>
<organism evidence="9 10">
    <name type="scientific">Taeniopygia guttata</name>
    <name type="common">Zebra finch</name>
    <name type="synonym">Poephila guttata</name>
    <dbReference type="NCBI Taxonomy" id="59729"/>
    <lineage>
        <taxon>Eukaryota</taxon>
        <taxon>Metazoa</taxon>
        <taxon>Chordata</taxon>
        <taxon>Craniata</taxon>
        <taxon>Vertebrata</taxon>
        <taxon>Euteleostomi</taxon>
        <taxon>Archelosauria</taxon>
        <taxon>Archosauria</taxon>
        <taxon>Dinosauria</taxon>
        <taxon>Saurischia</taxon>
        <taxon>Theropoda</taxon>
        <taxon>Coelurosauria</taxon>
        <taxon>Aves</taxon>
        <taxon>Neognathae</taxon>
        <taxon>Neoaves</taxon>
        <taxon>Telluraves</taxon>
        <taxon>Australaves</taxon>
        <taxon>Passeriformes</taxon>
        <taxon>Passeroidea</taxon>
        <taxon>Estrildidae</taxon>
        <taxon>Estrildinae</taxon>
        <taxon>Taeniopygia</taxon>
    </lineage>
</organism>
<reference evidence="9" key="2">
    <citation type="submission" date="2025-08" db="UniProtKB">
        <authorList>
            <consortium name="Ensembl"/>
        </authorList>
    </citation>
    <scope>IDENTIFICATION</scope>
</reference>
<dbReference type="GeneTree" id="ENSGT01010000222313"/>
<dbReference type="GO" id="GO:0050291">
    <property type="term" value="F:sphingosine N-acyltransferase activity"/>
    <property type="evidence" value="ECO:0007669"/>
    <property type="project" value="TreeGrafter"/>
</dbReference>
<evidence type="ECO:0000256" key="7">
    <source>
        <dbReference type="SAM" id="Phobius"/>
    </source>
</evidence>
<feature type="compositionally biased region" description="Basic residues" evidence="6">
    <location>
        <begin position="93"/>
        <end position="108"/>
    </location>
</feature>
<evidence type="ECO:0000256" key="2">
    <source>
        <dbReference type="ARBA" id="ARBA00022692"/>
    </source>
</evidence>
<reference evidence="9" key="3">
    <citation type="submission" date="2025-09" db="UniProtKB">
        <authorList>
            <consortium name="Ensembl"/>
        </authorList>
    </citation>
    <scope>IDENTIFICATION</scope>
</reference>
<dbReference type="SMART" id="SM00724">
    <property type="entry name" value="TLC"/>
    <property type="match status" value="1"/>
</dbReference>
<dbReference type="GO" id="GO:0055088">
    <property type="term" value="P:lipid homeostasis"/>
    <property type="evidence" value="ECO:0007669"/>
    <property type="project" value="TreeGrafter"/>
</dbReference>
<dbReference type="AlphaFoldDB" id="A0A674GRB2"/>
<dbReference type="InParanoid" id="A0A674GRB2"/>
<sequence>APPARPCPGPPCRRCRRRCPRRCPRRCGRCRRCPRGCCCCRGCSSSRGSSCWRAGRWPPSPAVPRAAPPCWQPGDTAGTPGGTGDRDGDRGHGAGRHRRLSPGPRHRAGSQVTPRGQRQGGWGHGTRGWQPGDTAGTPGTPGGTGDRGHRGDSDRGDGDRGQGHGAGRHRRLSPGPRHRAGSQVTPRGHRGQRGGHGAGSQVTPRGHRGHRGGQGGQGGWGHGDTGLVAIAGCPQGRATVLAARLVSSVQAVMASTAGFIISRSCRRHVIDDQHWLAAAYPPFAVPYFVYDVYAMYLCHLQRAQVKGHGPGTGTGGTAGAAAAFLRRELLLVLHHLAMVLVCFPVATLWRQGKGDFFLGCLLMAELSTPFVCLGKVLILLRRQHTALHKLNGLALLVTFLGCRVLLFPYLYWAYGRQRGLELLRVPAALPPAYNAAAAAMAAPQIYWFGLICRGAWRLFRPAGTPPRPP</sequence>
<reference evidence="9 10" key="1">
    <citation type="journal article" date="2010" name="Nature">
        <title>The genome of a songbird.</title>
        <authorList>
            <person name="Warren W.C."/>
            <person name="Clayton D.F."/>
            <person name="Ellegren H."/>
            <person name="Arnold A.P."/>
            <person name="Hillier L.W."/>
            <person name="Kunstner A."/>
            <person name="Searle S."/>
            <person name="White S."/>
            <person name="Vilella A.J."/>
            <person name="Fairley S."/>
            <person name="Heger A."/>
            <person name="Kong L."/>
            <person name="Ponting C.P."/>
            <person name="Jarvis E.D."/>
            <person name="Mello C.V."/>
            <person name="Minx P."/>
            <person name="Lovell P."/>
            <person name="Velho T.A."/>
            <person name="Ferris M."/>
            <person name="Balakrishnan C.N."/>
            <person name="Sinha S."/>
            <person name="Blatti C."/>
            <person name="London S.E."/>
            <person name="Li Y."/>
            <person name="Lin Y.C."/>
            <person name="George J."/>
            <person name="Sweedler J."/>
            <person name="Southey B."/>
            <person name="Gunaratne P."/>
            <person name="Watson M."/>
            <person name="Nam K."/>
            <person name="Backstrom N."/>
            <person name="Smeds L."/>
            <person name="Nabholz B."/>
            <person name="Itoh Y."/>
            <person name="Whitney O."/>
            <person name="Pfenning A.R."/>
            <person name="Howard J."/>
            <person name="Volker M."/>
            <person name="Skinner B.M."/>
            <person name="Griffin D.K."/>
            <person name="Ye L."/>
            <person name="McLaren W.M."/>
            <person name="Flicek P."/>
            <person name="Quesada V."/>
            <person name="Velasco G."/>
            <person name="Lopez-Otin C."/>
            <person name="Puente X.S."/>
            <person name="Olender T."/>
            <person name="Lancet D."/>
            <person name="Smit A.F."/>
            <person name="Hubley R."/>
            <person name="Konkel M.K."/>
            <person name="Walker J.A."/>
            <person name="Batzer M.A."/>
            <person name="Gu W."/>
            <person name="Pollock D.D."/>
            <person name="Chen L."/>
            <person name="Cheng Z."/>
            <person name="Eichler E.E."/>
            <person name="Stapley J."/>
            <person name="Slate J."/>
            <person name="Ekblom R."/>
            <person name="Birkhead T."/>
            <person name="Burke T."/>
            <person name="Burt D."/>
            <person name="Scharff C."/>
            <person name="Adam I."/>
            <person name="Richard H."/>
            <person name="Sultan M."/>
            <person name="Soldatov A."/>
            <person name="Lehrach H."/>
            <person name="Edwards S.V."/>
            <person name="Yang S.P."/>
            <person name="Li X."/>
            <person name="Graves T."/>
            <person name="Fulton L."/>
            <person name="Nelson J."/>
            <person name="Chinwalla A."/>
            <person name="Hou S."/>
            <person name="Mardis E.R."/>
            <person name="Wilson R.K."/>
        </authorList>
    </citation>
    <scope>NUCLEOTIDE SEQUENCE [LARGE SCALE GENOMIC DNA]</scope>
</reference>
<keyword evidence="2 5" id="KW-0812">Transmembrane</keyword>
<dbReference type="PANTHER" id="PTHR13439:SF15">
    <property type="entry name" value="CERAMIDE SYNTHASE"/>
    <property type="match status" value="1"/>
</dbReference>
<feature type="domain" description="TLC" evidence="8">
    <location>
        <begin position="236"/>
        <end position="460"/>
    </location>
</feature>
<dbReference type="Ensembl" id="ENSTGUT00000026740.1">
    <property type="protein sequence ID" value="ENSTGUP00000025189.1"/>
    <property type="gene ID" value="ENSTGUG00000021373.1"/>
</dbReference>
<evidence type="ECO:0000313" key="9">
    <source>
        <dbReference type="Ensembl" id="ENSTGUP00000025189.1"/>
    </source>
</evidence>
<dbReference type="GO" id="GO:0005783">
    <property type="term" value="C:endoplasmic reticulum"/>
    <property type="evidence" value="ECO:0007669"/>
    <property type="project" value="TreeGrafter"/>
</dbReference>
<dbReference type="PANTHER" id="PTHR13439">
    <property type="entry name" value="CT120 PROTEIN"/>
    <property type="match status" value="1"/>
</dbReference>
<evidence type="ECO:0000256" key="5">
    <source>
        <dbReference type="PROSITE-ProRule" id="PRU00205"/>
    </source>
</evidence>
<feature type="transmembrane region" description="Helical" evidence="7">
    <location>
        <begin position="432"/>
        <end position="452"/>
    </location>
</feature>
<keyword evidence="10" id="KW-1185">Reference proteome</keyword>
<evidence type="ECO:0000313" key="10">
    <source>
        <dbReference type="Proteomes" id="UP000007754"/>
    </source>
</evidence>
<evidence type="ECO:0000259" key="8">
    <source>
        <dbReference type="PROSITE" id="PS50922"/>
    </source>
</evidence>
<feature type="region of interest" description="Disordered" evidence="6">
    <location>
        <begin position="63"/>
        <end position="221"/>
    </location>
</feature>
<name>A0A674GRB2_TAEGU</name>
<dbReference type="Pfam" id="PF03798">
    <property type="entry name" value="TRAM_LAG1_CLN8"/>
    <property type="match status" value="1"/>
</dbReference>
<feature type="compositionally biased region" description="Gly residues" evidence="6">
    <location>
        <begin position="212"/>
        <end position="221"/>
    </location>
</feature>
<dbReference type="GO" id="GO:0046513">
    <property type="term" value="P:ceramide biosynthetic process"/>
    <property type="evidence" value="ECO:0007669"/>
    <property type="project" value="TreeGrafter"/>
</dbReference>
<accession>A0A674GRB2</accession>